<dbReference type="InterPro" id="IPR036640">
    <property type="entry name" value="ABC1_TM_sf"/>
</dbReference>
<keyword evidence="5 8" id="KW-1133">Transmembrane helix</keyword>
<feature type="transmembrane region" description="Helical" evidence="8">
    <location>
        <begin position="360"/>
        <end position="387"/>
    </location>
</feature>
<dbReference type="Pfam" id="PF03184">
    <property type="entry name" value="DDE_1"/>
    <property type="match status" value="1"/>
</dbReference>
<comment type="caution">
    <text evidence="10">The sequence shown here is derived from an EMBL/GenBank/DDBJ whole genome shotgun (WGS) entry which is preliminary data.</text>
</comment>
<accession>A0ABQ9X9W9</accession>
<keyword evidence="6 8" id="KW-0472">Membrane</keyword>
<feature type="transmembrane region" description="Helical" evidence="8">
    <location>
        <begin position="331"/>
        <end position="354"/>
    </location>
</feature>
<dbReference type="Gene3D" id="3.30.420.10">
    <property type="entry name" value="Ribonuclease H-like superfamily/Ribonuclease H"/>
    <property type="match status" value="1"/>
</dbReference>
<feature type="transmembrane region" description="Helical" evidence="8">
    <location>
        <begin position="463"/>
        <end position="480"/>
    </location>
</feature>
<sequence>MNENIVLILGPVNVSHPILTVAELFQRSRPNLDSFRHSSAFTNKLSIFNTYSFTLRSLANTPTPHLHIRIASEFDRNPIEGHNRLMNISVIFLLVVTRGLTESELRNEPSSDASLSITIEGGEFRWGEAPNVPQIAWINNSTVRGNTSDVAYVCGLDKDLQTLADPVCACGVLVKRHCDNGRQALGYRHACWVDADGRVHFGETFRKEEKADDESDAGFGQGRYNELREQGINFDDFIIQDKKIEKKKGKETKAAAQNEEVKPDSTSVKTLQPVRVSSQILTDTTPTRPANRRPHPHPHSPMLPRRSKTKKRQRRPLAVRRKREGGEGGSTYFRLIATMMPVWLLPFALLFGIVVESVTFHWKLGVCGLLTVLSMIQLMLYACVVGCSTHRSNRMIRDKLLRHVMRCPVSFFDTTPFRRVINRFGSDIAQTDMDLVAMLYDVYLLVVGFVRQIVIIAISTPSFLGIGLPVLLLFGVILVLNQPDPTVKKKNANLSLSQEMKIVELILAAADTDFPWTPLMLRQHVSEMIGHTVGNSCHISFVSRHKQDLEILEIKPKEAARLAVTEDDIRTYRTTLCTTLNRVDAQLIFNVDESNYHSYEDSHATYIIGKSLGGTRRQYPIDRNEKRFTLIATISLSGVLLRPFFLTKAPFHTLKMRREGIIDELHNEVYEDPSIWVDHLMFCEYLHEILIPHLKTIRIRNLRDKPAYLIMDNCAVHKHEAVLHLLEANNIRPIFLTPNTTHLLQPLDLGFFGVWKRMIRTARGNSSKTSQEKLVAIATDAYYKAGSPLSILHMFERGGITRLAGDGTVRFGVYMEPFEVAIRFARGEENIPPHPLHKLIDGLHPIPIDPADDSLFDDTTLAPQ</sequence>
<evidence type="ECO:0000256" key="8">
    <source>
        <dbReference type="SAM" id="Phobius"/>
    </source>
</evidence>
<dbReference type="EMBL" id="JARBJD010000211">
    <property type="protein sequence ID" value="KAK2947066.1"/>
    <property type="molecule type" value="Genomic_DNA"/>
</dbReference>
<dbReference type="PROSITE" id="PS50929">
    <property type="entry name" value="ABC_TM1F"/>
    <property type="match status" value="1"/>
</dbReference>
<dbReference type="Gene3D" id="1.20.1560.10">
    <property type="entry name" value="ABC transporter type 1, transmembrane domain"/>
    <property type="match status" value="1"/>
</dbReference>
<protein>
    <recommendedName>
        <fullName evidence="9">ABC transmembrane type-1 domain-containing protein</fullName>
    </recommendedName>
</protein>
<feature type="region of interest" description="Disordered" evidence="7">
    <location>
        <begin position="246"/>
        <end position="326"/>
    </location>
</feature>
<dbReference type="InterPro" id="IPR004875">
    <property type="entry name" value="DDE_SF_endonuclease_dom"/>
</dbReference>
<evidence type="ECO:0000256" key="7">
    <source>
        <dbReference type="SAM" id="MobiDB-lite"/>
    </source>
</evidence>
<keyword evidence="1" id="KW-0813">Transport</keyword>
<feature type="transmembrane region" description="Helical" evidence="8">
    <location>
        <begin position="628"/>
        <end position="646"/>
    </location>
</feature>
<evidence type="ECO:0000256" key="5">
    <source>
        <dbReference type="ARBA" id="ARBA00022989"/>
    </source>
</evidence>
<evidence type="ECO:0000259" key="9">
    <source>
        <dbReference type="PROSITE" id="PS50929"/>
    </source>
</evidence>
<name>A0ABQ9X9W9_9EUKA</name>
<reference evidence="10 11" key="1">
    <citation type="journal article" date="2022" name="bioRxiv">
        <title>Genomics of Preaxostyla Flagellates Illuminates Evolutionary Transitions and the Path Towards Mitochondrial Loss.</title>
        <authorList>
            <person name="Novak L.V.F."/>
            <person name="Treitli S.C."/>
            <person name="Pyrih J."/>
            <person name="Halakuc P."/>
            <person name="Pipaliya S.V."/>
            <person name="Vacek V."/>
            <person name="Brzon O."/>
            <person name="Soukal P."/>
            <person name="Eme L."/>
            <person name="Dacks J.B."/>
            <person name="Karnkowska A."/>
            <person name="Elias M."/>
            <person name="Hampl V."/>
        </authorList>
    </citation>
    <scope>NUCLEOTIDE SEQUENCE [LARGE SCALE GENOMIC DNA]</scope>
    <source>
        <strain evidence="10">NAU3</strain>
        <tissue evidence="10">Gut</tissue>
    </source>
</reference>
<keyword evidence="3" id="KW-0547">Nucleotide-binding</keyword>
<dbReference type="InterPro" id="IPR036397">
    <property type="entry name" value="RNaseH_sf"/>
</dbReference>
<evidence type="ECO:0000256" key="6">
    <source>
        <dbReference type="ARBA" id="ARBA00023136"/>
    </source>
</evidence>
<dbReference type="InterPro" id="IPR050173">
    <property type="entry name" value="ABC_transporter_C-like"/>
</dbReference>
<evidence type="ECO:0000256" key="3">
    <source>
        <dbReference type="ARBA" id="ARBA00022741"/>
    </source>
</evidence>
<evidence type="ECO:0000313" key="11">
    <source>
        <dbReference type="Proteomes" id="UP001281761"/>
    </source>
</evidence>
<feature type="domain" description="ABC transmembrane type-1" evidence="9">
    <location>
        <begin position="335"/>
        <end position="483"/>
    </location>
</feature>
<dbReference type="SUPFAM" id="SSF90123">
    <property type="entry name" value="ABC transporter transmembrane region"/>
    <property type="match status" value="1"/>
</dbReference>
<keyword evidence="2 8" id="KW-0812">Transmembrane</keyword>
<evidence type="ECO:0000256" key="2">
    <source>
        <dbReference type="ARBA" id="ARBA00022692"/>
    </source>
</evidence>
<dbReference type="InterPro" id="IPR011527">
    <property type="entry name" value="ABC1_TM_dom"/>
</dbReference>
<evidence type="ECO:0000256" key="1">
    <source>
        <dbReference type="ARBA" id="ARBA00022448"/>
    </source>
</evidence>
<dbReference type="Proteomes" id="UP001281761">
    <property type="component" value="Unassembled WGS sequence"/>
</dbReference>
<feature type="compositionally biased region" description="Polar residues" evidence="7">
    <location>
        <begin position="264"/>
        <end position="283"/>
    </location>
</feature>
<feature type="compositionally biased region" description="Basic residues" evidence="7">
    <location>
        <begin position="305"/>
        <end position="323"/>
    </location>
</feature>
<keyword evidence="11" id="KW-1185">Reference proteome</keyword>
<proteinExistence type="predicted"/>
<feature type="transmembrane region" description="Helical" evidence="8">
    <location>
        <begin position="435"/>
        <end position="457"/>
    </location>
</feature>
<dbReference type="PANTHER" id="PTHR24223">
    <property type="entry name" value="ATP-BINDING CASSETTE SUB-FAMILY C"/>
    <property type="match status" value="1"/>
</dbReference>
<evidence type="ECO:0000313" key="10">
    <source>
        <dbReference type="EMBL" id="KAK2947066.1"/>
    </source>
</evidence>
<organism evidence="10 11">
    <name type="scientific">Blattamonas nauphoetae</name>
    <dbReference type="NCBI Taxonomy" id="2049346"/>
    <lineage>
        <taxon>Eukaryota</taxon>
        <taxon>Metamonada</taxon>
        <taxon>Preaxostyla</taxon>
        <taxon>Oxymonadida</taxon>
        <taxon>Blattamonas</taxon>
    </lineage>
</organism>
<keyword evidence="4" id="KW-0067">ATP-binding</keyword>
<gene>
    <name evidence="10" type="ORF">BLNAU_17989</name>
</gene>
<evidence type="ECO:0000256" key="4">
    <source>
        <dbReference type="ARBA" id="ARBA00022840"/>
    </source>
</evidence>